<dbReference type="CDD" id="cd20071">
    <property type="entry name" value="SET_SMYD"/>
    <property type="match status" value="1"/>
</dbReference>
<keyword evidence="3" id="KW-1185">Reference proteome</keyword>
<dbReference type="EMBL" id="BNJQ01000030">
    <property type="protein sequence ID" value="GHP10620.1"/>
    <property type="molecule type" value="Genomic_DNA"/>
</dbReference>
<dbReference type="Gene3D" id="2.170.270.10">
    <property type="entry name" value="SET domain"/>
    <property type="match status" value="1"/>
</dbReference>
<dbReference type="InterPro" id="IPR050869">
    <property type="entry name" value="H3K4_H4K5_MeTrfase"/>
</dbReference>
<comment type="caution">
    <text evidence="2">The sequence shown here is derived from an EMBL/GenBank/DDBJ whole genome shotgun (WGS) entry which is preliminary data.</text>
</comment>
<dbReference type="AlphaFoldDB" id="A0A830HXU8"/>
<dbReference type="PANTHER" id="PTHR12197">
    <property type="entry name" value="HISTONE-LYSINE N-METHYLTRANSFERASE SMYD"/>
    <property type="match status" value="1"/>
</dbReference>
<evidence type="ECO:0000313" key="2">
    <source>
        <dbReference type="EMBL" id="GHP10620.1"/>
    </source>
</evidence>
<protein>
    <recommendedName>
        <fullName evidence="4">SET domain-containing protein</fullName>
    </recommendedName>
</protein>
<dbReference type="SUPFAM" id="SSF82199">
    <property type="entry name" value="SET domain"/>
    <property type="match status" value="1"/>
</dbReference>
<gene>
    <name evidence="2" type="ORF">PPROV_000935100</name>
</gene>
<organism evidence="2 3">
    <name type="scientific">Pycnococcus provasolii</name>
    <dbReference type="NCBI Taxonomy" id="41880"/>
    <lineage>
        <taxon>Eukaryota</taxon>
        <taxon>Viridiplantae</taxon>
        <taxon>Chlorophyta</taxon>
        <taxon>Pseudoscourfieldiophyceae</taxon>
        <taxon>Pseudoscourfieldiales</taxon>
        <taxon>Pycnococcaceae</taxon>
        <taxon>Pycnococcus</taxon>
    </lineage>
</organism>
<sequence>MPTPMPMAPGPAAAPALFKLNGGTGQLTMEELVGDDFDLLTLTLTVDEGVAPANQHGDSHFDDGLEQDERDDPEQRQDEQHLLLVCGAFSISGKFMTASSKLDLTRANRVWKAAVEAPQLEMRDVLGAMFDVSSVERAEAIDPESMTTSRPPYGVQKLDKRGKPTTLPTIISAMMALHPGCLLSSSSSFGGRYVRCIDYLGIPANTVILEETPIWMWTLNASYSSSVDGWVGGVDDACSSSIFAPLGHLFADLEGVDDDDVDVMIAILREPAKARDVLNKGFVTADDVLKHLLQDNSCPEAGIVTHLANKLADKTKSIAQTMLNALKDQQQAAQWTVEDVATLLQIKQLNSMAIGAGRGEALFEFGCLFAHACTGATPGSANLTFRFVEERGVMRFSTTRQINAGELVCISYLGIGCETSRRIRRAVLLESKLFLCRCARCNVLANDLCRQLPCAKCNPRDEDGMLDMENLVDDEDRWKRDSQCAACVPITQEPSKEDSAVLDTNDAVAFCANLETTATSAWRCRLCGAITAGEPEIPSGIETFHENVAYNFISEVETDDGSGELVPEALESPDSKPARMLRKLPQIIERCAQHLGLAHWTTVRLRSVQLEHWRALASREFDALEEEQTPANRVRASKAALHAISLRAGVHFNSFSACRDIAEGALALHEWRQFTGFHILHMLTFELVELAMLFYNVSIEESRLIGMQQHPKLPQETLRRLALAWDQNREYARREYGDDFSGLEEIKKCIPVE</sequence>
<proteinExistence type="predicted"/>
<dbReference type="Proteomes" id="UP000660262">
    <property type="component" value="Unassembled WGS sequence"/>
</dbReference>
<name>A0A830HXU8_9CHLO</name>
<evidence type="ECO:0000313" key="3">
    <source>
        <dbReference type="Proteomes" id="UP000660262"/>
    </source>
</evidence>
<accession>A0A830HXU8</accession>
<feature type="region of interest" description="Disordered" evidence="1">
    <location>
        <begin position="51"/>
        <end position="77"/>
    </location>
</feature>
<dbReference type="OrthoDB" id="547750at2759"/>
<evidence type="ECO:0000256" key="1">
    <source>
        <dbReference type="SAM" id="MobiDB-lite"/>
    </source>
</evidence>
<dbReference type="InterPro" id="IPR046341">
    <property type="entry name" value="SET_dom_sf"/>
</dbReference>
<reference evidence="2" key="1">
    <citation type="submission" date="2020-10" db="EMBL/GenBank/DDBJ databases">
        <title>Unveiling of a novel bifunctional photoreceptor, Dualchrome1, isolated from a cosmopolitan green alga.</title>
        <authorList>
            <person name="Suzuki S."/>
            <person name="Kawachi M."/>
        </authorList>
    </citation>
    <scope>NUCLEOTIDE SEQUENCE</scope>
    <source>
        <strain evidence="2">NIES 2893</strain>
    </source>
</reference>
<evidence type="ECO:0008006" key="4">
    <source>
        <dbReference type="Google" id="ProtNLM"/>
    </source>
</evidence>